<keyword evidence="1" id="KW-0732">Signal</keyword>
<reference evidence="2 3" key="1">
    <citation type="submission" date="2019-09" db="EMBL/GenBank/DDBJ databases">
        <authorList>
            <person name="Ou C."/>
        </authorList>
    </citation>
    <scope>NUCLEOTIDE SEQUENCE [LARGE SCALE GENOMIC DNA]</scope>
    <source>
        <strain evidence="2">S2</strain>
        <tissue evidence="2">Leaf</tissue>
    </source>
</reference>
<evidence type="ECO:0000313" key="3">
    <source>
        <dbReference type="Proteomes" id="UP000327157"/>
    </source>
</evidence>
<accession>A0A5N5F2T7</accession>
<sequence>MRTPNLGFILGVWCGANVLPSLSLGKYVDETNEKQRKYLDDLFKMHFRQWKFDVLRDTEQGVDAPEED</sequence>
<name>A0A5N5F2T7_9ROSA</name>
<feature type="signal peptide" evidence="1">
    <location>
        <begin position="1"/>
        <end position="25"/>
    </location>
</feature>
<dbReference type="AlphaFoldDB" id="A0A5N5F2T7"/>
<evidence type="ECO:0000256" key="1">
    <source>
        <dbReference type="SAM" id="SignalP"/>
    </source>
</evidence>
<evidence type="ECO:0000313" key="2">
    <source>
        <dbReference type="EMBL" id="KAB2597399.1"/>
    </source>
</evidence>
<protein>
    <submittedName>
        <fullName evidence="2">Cytochrome P450 CYP736A12-like</fullName>
    </submittedName>
</protein>
<organism evidence="2 3">
    <name type="scientific">Pyrus ussuriensis x Pyrus communis</name>
    <dbReference type="NCBI Taxonomy" id="2448454"/>
    <lineage>
        <taxon>Eukaryota</taxon>
        <taxon>Viridiplantae</taxon>
        <taxon>Streptophyta</taxon>
        <taxon>Embryophyta</taxon>
        <taxon>Tracheophyta</taxon>
        <taxon>Spermatophyta</taxon>
        <taxon>Magnoliopsida</taxon>
        <taxon>eudicotyledons</taxon>
        <taxon>Gunneridae</taxon>
        <taxon>Pentapetalae</taxon>
        <taxon>rosids</taxon>
        <taxon>fabids</taxon>
        <taxon>Rosales</taxon>
        <taxon>Rosaceae</taxon>
        <taxon>Amygdaloideae</taxon>
        <taxon>Maleae</taxon>
        <taxon>Pyrus</taxon>
    </lineage>
</organism>
<proteinExistence type="predicted"/>
<comment type="caution">
    <text evidence="2">The sequence shown here is derived from an EMBL/GenBank/DDBJ whole genome shotgun (WGS) entry which is preliminary data.</text>
</comment>
<dbReference type="EMBL" id="SMOL01000768">
    <property type="protein sequence ID" value="KAB2597399.1"/>
    <property type="molecule type" value="Genomic_DNA"/>
</dbReference>
<feature type="chain" id="PRO_5024334456" evidence="1">
    <location>
        <begin position="26"/>
        <end position="68"/>
    </location>
</feature>
<dbReference type="Proteomes" id="UP000327157">
    <property type="component" value="Chromosome 1"/>
</dbReference>
<keyword evidence="3" id="KW-1185">Reference proteome</keyword>
<gene>
    <name evidence="2" type="ORF">D8674_000319</name>
</gene>
<reference evidence="3" key="2">
    <citation type="submission" date="2019-10" db="EMBL/GenBank/DDBJ databases">
        <title>A de novo genome assembly of a pear dwarfing rootstock.</title>
        <authorList>
            <person name="Wang F."/>
            <person name="Wang J."/>
            <person name="Li S."/>
            <person name="Zhang Y."/>
            <person name="Fang M."/>
            <person name="Ma L."/>
            <person name="Zhao Y."/>
            <person name="Jiang S."/>
        </authorList>
    </citation>
    <scope>NUCLEOTIDE SEQUENCE [LARGE SCALE GENOMIC DNA]</scope>
</reference>
<reference evidence="2 3" key="3">
    <citation type="submission" date="2019-11" db="EMBL/GenBank/DDBJ databases">
        <title>A de novo genome assembly of a pear dwarfing rootstock.</title>
        <authorList>
            <person name="Wang F."/>
            <person name="Wang J."/>
            <person name="Li S."/>
            <person name="Zhang Y."/>
            <person name="Fang M."/>
            <person name="Ma L."/>
            <person name="Zhao Y."/>
            <person name="Jiang S."/>
        </authorList>
    </citation>
    <scope>NUCLEOTIDE SEQUENCE [LARGE SCALE GENOMIC DNA]</scope>
    <source>
        <strain evidence="2">S2</strain>
        <tissue evidence="2">Leaf</tissue>
    </source>
</reference>